<accession>A0A662D8H3</accession>
<gene>
    <name evidence="1" type="ORF">DRJ04_09320</name>
</gene>
<organism evidence="1 2">
    <name type="scientific">Aerophobetes bacterium</name>
    <dbReference type="NCBI Taxonomy" id="2030807"/>
    <lineage>
        <taxon>Bacteria</taxon>
        <taxon>Candidatus Aerophobota</taxon>
    </lineage>
</organism>
<name>A0A662D8H3_UNCAE</name>
<sequence length="393" mass="43016">PDGKLKPEKERVTLLASNVNIPFEVQMSAFVQASVIGEGSPQIVQVSYNAARIAGRDPRKTPFLEGVKRKNISRPTVVGAARARRILDEFVEDFGAELIFLSLDHFTAPPFDPDLYSTPQGSGGLDPAVARVRVEEAIEVMKPLYGKEVDISKELLQSYINYLCSDAIGEYRKDFLGAVDVARPAWSMIDTGELPPILNFALSKDLATAVRKDLDNQDTIIEAEIAATGTSGEEIEHEKLTGEKLENYKNKVVLFAKFVGAEGVSYDIGMKHAAKKGEKHEPDIERLETVQRGLFLELGGNIPFAQHGGTGASRVVRGLVGKDNINTQYLVDGANFFADHYEKNKEAIRGGVKSACGTGIYLKMIIIQAKRAVEKLKETGSFGLAPRLLKVLK</sequence>
<dbReference type="Proteomes" id="UP000280417">
    <property type="component" value="Unassembled WGS sequence"/>
</dbReference>
<protein>
    <submittedName>
        <fullName evidence="1">Uncharacterized protein</fullName>
    </submittedName>
</protein>
<proteinExistence type="predicted"/>
<dbReference type="Gene3D" id="3.20.20.70">
    <property type="entry name" value="Aldolase class I"/>
    <property type="match status" value="1"/>
</dbReference>
<reference evidence="1 2" key="1">
    <citation type="submission" date="2018-06" db="EMBL/GenBank/DDBJ databases">
        <title>Extensive metabolic versatility and redundancy in microbially diverse, dynamic hydrothermal sediments.</title>
        <authorList>
            <person name="Dombrowski N."/>
            <person name="Teske A."/>
            <person name="Baker B.J."/>
        </authorList>
    </citation>
    <scope>NUCLEOTIDE SEQUENCE [LARGE SCALE GENOMIC DNA]</scope>
    <source>
        <strain evidence="1">B3_G15</strain>
    </source>
</reference>
<evidence type="ECO:0000313" key="1">
    <source>
        <dbReference type="EMBL" id="RLE10267.1"/>
    </source>
</evidence>
<dbReference type="SUPFAM" id="SSF51569">
    <property type="entry name" value="Aldolase"/>
    <property type="match status" value="1"/>
</dbReference>
<dbReference type="AlphaFoldDB" id="A0A662D8H3"/>
<dbReference type="InterPro" id="IPR013785">
    <property type="entry name" value="Aldolase_TIM"/>
</dbReference>
<comment type="caution">
    <text evidence="1">The sequence shown here is derived from an EMBL/GenBank/DDBJ whole genome shotgun (WGS) entry which is preliminary data.</text>
</comment>
<dbReference type="EMBL" id="QMQA01000328">
    <property type="protein sequence ID" value="RLE10267.1"/>
    <property type="molecule type" value="Genomic_DNA"/>
</dbReference>
<feature type="non-terminal residue" evidence="1">
    <location>
        <position position="1"/>
    </location>
</feature>
<evidence type="ECO:0000313" key="2">
    <source>
        <dbReference type="Proteomes" id="UP000280417"/>
    </source>
</evidence>